<dbReference type="GO" id="GO:0016829">
    <property type="term" value="F:lyase activity"/>
    <property type="evidence" value="ECO:0007669"/>
    <property type="project" value="UniProtKB-KW"/>
</dbReference>
<protein>
    <submittedName>
        <fullName evidence="6">CoA ester lyase</fullName>
    </submittedName>
</protein>
<dbReference type="PANTHER" id="PTHR32308">
    <property type="entry name" value="LYASE BETA SUBUNIT, PUTATIVE (AFU_ORTHOLOGUE AFUA_4G13030)-RELATED"/>
    <property type="match status" value="1"/>
</dbReference>
<comment type="cofactor">
    <cofactor evidence="1">
        <name>Mg(2+)</name>
        <dbReference type="ChEBI" id="CHEBI:18420"/>
    </cofactor>
</comment>
<dbReference type="InterPro" id="IPR015813">
    <property type="entry name" value="Pyrv/PenolPyrv_kinase-like_dom"/>
</dbReference>
<dbReference type="Gene3D" id="3.20.20.60">
    <property type="entry name" value="Phosphoenolpyruvate-binding domains"/>
    <property type="match status" value="1"/>
</dbReference>
<gene>
    <name evidence="6" type="ORF">GCM10010862_20750</name>
</gene>
<name>A0ABQ5W4H4_9HYPH</name>
<dbReference type="PIRSF" id="PIRSF015582">
    <property type="entry name" value="Cit_lyase_B"/>
    <property type="match status" value="1"/>
</dbReference>
<evidence type="ECO:0000256" key="4">
    <source>
        <dbReference type="ARBA" id="ARBA00022842"/>
    </source>
</evidence>
<evidence type="ECO:0000256" key="1">
    <source>
        <dbReference type="ARBA" id="ARBA00001946"/>
    </source>
</evidence>
<keyword evidence="4" id="KW-0460">Magnesium</keyword>
<dbReference type="PANTHER" id="PTHR32308:SF0">
    <property type="entry name" value="HPCH_HPAI ALDOLASE_CITRATE LYASE DOMAIN-CONTAINING PROTEIN"/>
    <property type="match status" value="1"/>
</dbReference>
<sequence>MIRSLLYIPASSERFIAKAHERGADAIILDLEDSVAEPDKDKARAGLADAIPLARQRGARIFVRVNHDPERVTDDVEAAVRAGADGLMLPKTESADDLARLAALLEPLEAAIARLPFSVIGLIESPAAVLDARAIARGPRLMALAVGGEDLALAMGAGPTSEVLRFPKLLVHYAAKAEGLMSIGLLRTVADYSDHAAIRAAGREARDFGFDGATCVHPAVVPLLNEAFTASETDLAWARRVVEAAGGQPGAFALDGQMIDAPVLARARRLLEEK</sequence>
<feature type="domain" description="HpcH/HpaI aldolase/citrate lyase" evidence="5">
    <location>
        <begin position="3"/>
        <end position="218"/>
    </location>
</feature>
<accession>A0ABQ5W4H4</accession>
<proteinExistence type="inferred from homology"/>
<comment type="caution">
    <text evidence="6">The sequence shown here is derived from an EMBL/GenBank/DDBJ whole genome shotgun (WGS) entry which is preliminary data.</text>
</comment>
<dbReference type="SUPFAM" id="SSF51621">
    <property type="entry name" value="Phosphoenolpyruvate/pyruvate domain"/>
    <property type="match status" value="1"/>
</dbReference>
<comment type="similarity">
    <text evidence="2">Belongs to the HpcH/HpaI aldolase family.</text>
</comment>
<dbReference type="InterPro" id="IPR040442">
    <property type="entry name" value="Pyrv_kinase-like_dom_sf"/>
</dbReference>
<keyword evidence="7" id="KW-1185">Reference proteome</keyword>
<dbReference type="EMBL" id="BSNS01000009">
    <property type="protein sequence ID" value="GLQ54816.1"/>
    <property type="molecule type" value="Genomic_DNA"/>
</dbReference>
<dbReference type="InterPro" id="IPR011206">
    <property type="entry name" value="Citrate_lyase_beta/mcl1/mcl2"/>
</dbReference>
<dbReference type="RefSeq" id="WP_284340259.1">
    <property type="nucleotide sequence ID" value="NZ_BSNS01000009.1"/>
</dbReference>
<evidence type="ECO:0000256" key="3">
    <source>
        <dbReference type="ARBA" id="ARBA00022723"/>
    </source>
</evidence>
<keyword evidence="6" id="KW-0456">Lyase</keyword>
<evidence type="ECO:0000259" key="5">
    <source>
        <dbReference type="Pfam" id="PF03328"/>
    </source>
</evidence>
<reference evidence="7" key="1">
    <citation type="journal article" date="2019" name="Int. J. Syst. Evol. Microbiol.">
        <title>The Global Catalogue of Microorganisms (GCM) 10K type strain sequencing project: providing services to taxonomists for standard genome sequencing and annotation.</title>
        <authorList>
            <consortium name="The Broad Institute Genomics Platform"/>
            <consortium name="The Broad Institute Genome Sequencing Center for Infectious Disease"/>
            <person name="Wu L."/>
            <person name="Ma J."/>
        </authorList>
    </citation>
    <scope>NUCLEOTIDE SEQUENCE [LARGE SCALE GENOMIC DNA]</scope>
    <source>
        <strain evidence="7">NBRC 112416</strain>
    </source>
</reference>
<evidence type="ECO:0000313" key="6">
    <source>
        <dbReference type="EMBL" id="GLQ54816.1"/>
    </source>
</evidence>
<evidence type="ECO:0000313" key="7">
    <source>
        <dbReference type="Proteomes" id="UP001156691"/>
    </source>
</evidence>
<dbReference type="InterPro" id="IPR005000">
    <property type="entry name" value="Aldolase/citrate-lyase_domain"/>
</dbReference>
<organism evidence="6 7">
    <name type="scientific">Devosia nitrariae</name>
    <dbReference type="NCBI Taxonomy" id="2071872"/>
    <lineage>
        <taxon>Bacteria</taxon>
        <taxon>Pseudomonadati</taxon>
        <taxon>Pseudomonadota</taxon>
        <taxon>Alphaproteobacteria</taxon>
        <taxon>Hyphomicrobiales</taxon>
        <taxon>Devosiaceae</taxon>
        <taxon>Devosia</taxon>
    </lineage>
</organism>
<keyword evidence="3" id="KW-0479">Metal-binding</keyword>
<dbReference type="Proteomes" id="UP001156691">
    <property type="component" value="Unassembled WGS sequence"/>
</dbReference>
<evidence type="ECO:0000256" key="2">
    <source>
        <dbReference type="ARBA" id="ARBA00005568"/>
    </source>
</evidence>
<dbReference type="Pfam" id="PF03328">
    <property type="entry name" value="HpcH_HpaI"/>
    <property type="match status" value="1"/>
</dbReference>